<dbReference type="RefSeq" id="WP_092835836.1">
    <property type="nucleotide sequence ID" value="NZ_FOVP01000005.1"/>
</dbReference>
<dbReference type="AlphaFoldDB" id="A0A1I5AA87"/>
<dbReference type="CDD" id="cd02439">
    <property type="entry name" value="DMB-PRT_CobT"/>
    <property type="match status" value="1"/>
</dbReference>
<evidence type="ECO:0000256" key="7">
    <source>
        <dbReference type="ARBA" id="ARBA00022679"/>
    </source>
</evidence>
<dbReference type="InterPro" id="IPR036087">
    <property type="entry name" value="Nict_dMeBzImd_PRibTrfase_sf"/>
</dbReference>
<dbReference type="PANTHER" id="PTHR43463:SF1">
    <property type="entry name" value="NICOTINATE-NUCLEOTIDE--DIMETHYLBENZIMIDAZOLE PHOSPHORIBOSYLTRANSFERASE"/>
    <property type="match status" value="1"/>
</dbReference>
<comment type="function">
    <text evidence="10">Catalyzes the synthesis of alpha-ribazole-5'-phosphate from nicotinate mononucleotide (NAMN) and 5,6-dimethylbenzimidazole (DMB).</text>
</comment>
<dbReference type="InterPro" id="IPR023195">
    <property type="entry name" value="Nict_dMeBzImd_PRibTrfase_N"/>
</dbReference>
<evidence type="ECO:0000313" key="12">
    <source>
        <dbReference type="Proteomes" id="UP000198599"/>
    </source>
</evidence>
<dbReference type="OrthoDB" id="9781491at2"/>
<dbReference type="Gene3D" id="1.10.1610.10">
    <property type="match status" value="1"/>
</dbReference>
<dbReference type="STRING" id="1005928.SAMN04487859_105189"/>
<organism evidence="11 12">
    <name type="scientific">Roseovarius lutimaris</name>
    <dbReference type="NCBI Taxonomy" id="1005928"/>
    <lineage>
        <taxon>Bacteria</taxon>
        <taxon>Pseudomonadati</taxon>
        <taxon>Pseudomonadota</taxon>
        <taxon>Alphaproteobacteria</taxon>
        <taxon>Rhodobacterales</taxon>
        <taxon>Roseobacteraceae</taxon>
        <taxon>Roseovarius</taxon>
    </lineage>
</organism>
<keyword evidence="12" id="KW-1185">Reference proteome</keyword>
<dbReference type="NCBIfam" id="NF000996">
    <property type="entry name" value="PRK00105.1"/>
    <property type="match status" value="1"/>
</dbReference>
<dbReference type="EC" id="2.4.2.21" evidence="3 10"/>
<evidence type="ECO:0000256" key="1">
    <source>
        <dbReference type="ARBA" id="ARBA00005049"/>
    </source>
</evidence>
<proteinExistence type="inferred from homology"/>
<dbReference type="InterPro" id="IPR017846">
    <property type="entry name" value="Nict_dMeBzImd_PRibTrfase_bact"/>
</dbReference>
<keyword evidence="7 10" id="KW-0808">Transferase</keyword>
<sequence>MSPNFTTLAEFSSLLADLPAPDAAAIEAAHARDRQLTKPPGALGRLEELALWYCGWRGDARARIKHPQVIVFAGNHGVTAQGISAFPAEVTAQMVANFQSGGAAVNQLAGVVGARMDVHALALDTPTQDMTKGPAMSEAEFLSALKTGWEAVDPDTDLLVVGEMGIGNTTSAAAIALALFGGDAAGWIGRGTGLAPEAMTHKAEVVARAVAANPGAQDSGLEALRCLGGRELAAMAGAILRARVLSIPLILDGFICTAAAACLELAGPGALDHAVAGHVSAEPGHAKLLAQLGKEPILSLGMRLGEGSGGTLAIGILQGALACHSGMASFAEAGVSTG</sequence>
<dbReference type="Gene3D" id="3.40.50.10210">
    <property type="match status" value="1"/>
</dbReference>
<comment type="catalytic activity">
    <reaction evidence="9 10">
        <text>5,6-dimethylbenzimidazole + nicotinate beta-D-ribonucleotide = alpha-ribazole 5'-phosphate + nicotinate + H(+)</text>
        <dbReference type="Rhea" id="RHEA:11196"/>
        <dbReference type="ChEBI" id="CHEBI:15378"/>
        <dbReference type="ChEBI" id="CHEBI:15890"/>
        <dbReference type="ChEBI" id="CHEBI:32544"/>
        <dbReference type="ChEBI" id="CHEBI:57502"/>
        <dbReference type="ChEBI" id="CHEBI:57918"/>
        <dbReference type="EC" id="2.4.2.21"/>
    </reaction>
</comment>
<keyword evidence="6 10" id="KW-0328">Glycosyltransferase</keyword>
<reference evidence="12" key="1">
    <citation type="submission" date="2016-10" db="EMBL/GenBank/DDBJ databases">
        <authorList>
            <person name="Varghese N."/>
            <person name="Submissions S."/>
        </authorList>
    </citation>
    <scope>NUCLEOTIDE SEQUENCE [LARGE SCALE GENOMIC DNA]</scope>
    <source>
        <strain evidence="12">DSM 28463</strain>
    </source>
</reference>
<dbReference type="Pfam" id="PF02277">
    <property type="entry name" value="DBI_PRT"/>
    <property type="match status" value="1"/>
</dbReference>
<dbReference type="HAMAP" id="MF_00230">
    <property type="entry name" value="CobT"/>
    <property type="match status" value="1"/>
</dbReference>
<evidence type="ECO:0000256" key="5">
    <source>
        <dbReference type="ARBA" id="ARBA00022573"/>
    </source>
</evidence>
<dbReference type="GO" id="GO:0009236">
    <property type="term" value="P:cobalamin biosynthetic process"/>
    <property type="evidence" value="ECO:0007669"/>
    <property type="project" value="UniProtKB-UniRule"/>
</dbReference>
<protein>
    <recommendedName>
        <fullName evidence="4 10">Nicotinate-nucleotide--dimethylbenzimidazole phosphoribosyltransferase</fullName>
        <shortName evidence="10">NN:DBI PRT</shortName>
        <ecNumber evidence="3 10">2.4.2.21</ecNumber>
    </recommendedName>
    <alternativeName>
        <fullName evidence="8 10">N(1)-alpha-phosphoribosyltransferase</fullName>
    </alternativeName>
</protein>
<dbReference type="EMBL" id="FOVP01000005">
    <property type="protein sequence ID" value="SFN59377.1"/>
    <property type="molecule type" value="Genomic_DNA"/>
</dbReference>
<evidence type="ECO:0000256" key="9">
    <source>
        <dbReference type="ARBA" id="ARBA00047340"/>
    </source>
</evidence>
<evidence type="ECO:0000256" key="8">
    <source>
        <dbReference type="ARBA" id="ARBA00030686"/>
    </source>
</evidence>
<evidence type="ECO:0000256" key="6">
    <source>
        <dbReference type="ARBA" id="ARBA00022676"/>
    </source>
</evidence>
<evidence type="ECO:0000256" key="10">
    <source>
        <dbReference type="HAMAP-Rule" id="MF_00230"/>
    </source>
</evidence>
<gene>
    <name evidence="10" type="primary">cobT</name>
    <name evidence="11" type="ORF">SAMN04487859_105189</name>
</gene>
<comment type="similarity">
    <text evidence="2 10">Belongs to the CobT family.</text>
</comment>
<dbReference type="SUPFAM" id="SSF52733">
    <property type="entry name" value="Nicotinate mononucleotide:5,6-dimethylbenzimidazole phosphoribosyltransferase (CobT)"/>
    <property type="match status" value="1"/>
</dbReference>
<feature type="active site" description="Proton acceptor" evidence="10">
    <location>
        <position position="306"/>
    </location>
</feature>
<name>A0A1I5AA87_9RHOB</name>
<evidence type="ECO:0000256" key="4">
    <source>
        <dbReference type="ARBA" id="ARBA00015486"/>
    </source>
</evidence>
<dbReference type="GO" id="GO:0008939">
    <property type="term" value="F:nicotinate-nucleotide-dimethylbenzimidazole phosphoribosyltransferase activity"/>
    <property type="evidence" value="ECO:0007669"/>
    <property type="project" value="UniProtKB-UniRule"/>
</dbReference>
<dbReference type="NCBIfam" id="TIGR03160">
    <property type="entry name" value="cobT_DBIPRT"/>
    <property type="match status" value="1"/>
</dbReference>
<evidence type="ECO:0000256" key="2">
    <source>
        <dbReference type="ARBA" id="ARBA00007110"/>
    </source>
</evidence>
<evidence type="ECO:0000256" key="3">
    <source>
        <dbReference type="ARBA" id="ARBA00011991"/>
    </source>
</evidence>
<dbReference type="InterPro" id="IPR003200">
    <property type="entry name" value="Nict_dMeBzImd_PRibTrfase"/>
</dbReference>
<dbReference type="UniPathway" id="UPA00061">
    <property type="reaction ID" value="UER00516"/>
</dbReference>
<evidence type="ECO:0000313" key="11">
    <source>
        <dbReference type="EMBL" id="SFN59377.1"/>
    </source>
</evidence>
<comment type="pathway">
    <text evidence="1 10">Nucleoside biosynthesis; alpha-ribazole biosynthesis; alpha-ribazole from 5,6-dimethylbenzimidazole: step 1/2.</text>
</comment>
<dbReference type="PANTHER" id="PTHR43463">
    <property type="entry name" value="NICOTINATE-NUCLEOTIDE--DIMETHYLBENZIMIDAZOLE PHOSPHORIBOSYLTRANSFERASE"/>
    <property type="match status" value="1"/>
</dbReference>
<keyword evidence="5 10" id="KW-0169">Cobalamin biosynthesis</keyword>
<accession>A0A1I5AA87</accession>
<dbReference type="Proteomes" id="UP000198599">
    <property type="component" value="Unassembled WGS sequence"/>
</dbReference>